<reference evidence="9" key="2">
    <citation type="journal article" date="2021" name="PeerJ">
        <title>Extensive microbial diversity within the chicken gut microbiome revealed by metagenomics and culture.</title>
        <authorList>
            <person name="Gilroy R."/>
            <person name="Ravi A."/>
            <person name="Getino M."/>
            <person name="Pursley I."/>
            <person name="Horton D.L."/>
            <person name="Alikhan N.F."/>
            <person name="Baker D."/>
            <person name="Gharbi K."/>
            <person name="Hall N."/>
            <person name="Watson M."/>
            <person name="Adriaenssens E.M."/>
            <person name="Foster-Nyarko E."/>
            <person name="Jarju S."/>
            <person name="Secka A."/>
            <person name="Antonio M."/>
            <person name="Oren A."/>
            <person name="Chaudhuri R.R."/>
            <person name="La Ragione R."/>
            <person name="Hildebrand F."/>
            <person name="Pallen M.J."/>
        </authorList>
    </citation>
    <scope>NUCLEOTIDE SEQUENCE</scope>
    <source>
        <strain evidence="9">23406</strain>
    </source>
</reference>
<keyword evidence="4 5" id="KW-0963">Cytoplasm</keyword>
<dbReference type="InterPro" id="IPR036388">
    <property type="entry name" value="WH-like_DNA-bd_sf"/>
</dbReference>
<organism evidence="9 10">
    <name type="scientific">Candidatus Stercoripulliclostridium merdipullorum</name>
    <dbReference type="NCBI Taxonomy" id="2840952"/>
    <lineage>
        <taxon>Bacteria</taxon>
        <taxon>Bacillati</taxon>
        <taxon>Bacillota</taxon>
        <taxon>Clostridia</taxon>
        <taxon>Eubacteriales</taxon>
        <taxon>Candidatus Stercoripulliclostridium</taxon>
    </lineage>
</organism>
<sequence length="204" mass="23456">MKIESIRIGKRKVDIIADGESYRGIHPEAAVRYRLEKGEIERERFDALRELSAKLNAKEYLLNLIARGPRTEREARNKLREKGYPQSAVDYAVEFCLQYRYLSDEAYASFYYEANASIKGTYRIRRELQQKGIADALIDAATAGSEEDEQEACNAVFRKYCRGKDRSDPKFREKAIRHLAARGFSYEAAKEAIGMGDEDEPYCD</sequence>
<dbReference type="PANTHER" id="PTHR33602">
    <property type="entry name" value="REGULATORY PROTEIN RECX FAMILY PROTEIN"/>
    <property type="match status" value="1"/>
</dbReference>
<evidence type="ECO:0000256" key="1">
    <source>
        <dbReference type="ARBA" id="ARBA00004496"/>
    </source>
</evidence>
<dbReference type="GO" id="GO:0005737">
    <property type="term" value="C:cytoplasm"/>
    <property type="evidence" value="ECO:0007669"/>
    <property type="project" value="UniProtKB-SubCell"/>
</dbReference>
<dbReference type="InterPro" id="IPR003783">
    <property type="entry name" value="Regulatory_RecX"/>
</dbReference>
<gene>
    <name evidence="5" type="primary">recX</name>
    <name evidence="9" type="ORF">IAB14_01765</name>
</gene>
<comment type="subcellular location">
    <subcellularLocation>
        <location evidence="1 5">Cytoplasm</location>
    </subcellularLocation>
</comment>
<protein>
    <recommendedName>
        <fullName evidence="3 5">Regulatory protein RecX</fullName>
    </recommendedName>
</protein>
<evidence type="ECO:0000256" key="4">
    <source>
        <dbReference type="ARBA" id="ARBA00022490"/>
    </source>
</evidence>
<dbReference type="AlphaFoldDB" id="A0A9D1NBG5"/>
<dbReference type="Gene3D" id="1.10.10.10">
    <property type="entry name" value="Winged helix-like DNA-binding domain superfamily/Winged helix DNA-binding domain"/>
    <property type="match status" value="3"/>
</dbReference>
<accession>A0A9D1NBG5</accession>
<dbReference type="InterPro" id="IPR053925">
    <property type="entry name" value="RecX_HTH_3rd"/>
</dbReference>
<evidence type="ECO:0000313" key="10">
    <source>
        <dbReference type="Proteomes" id="UP000886891"/>
    </source>
</evidence>
<dbReference type="GO" id="GO:0006282">
    <property type="term" value="P:regulation of DNA repair"/>
    <property type="evidence" value="ECO:0007669"/>
    <property type="project" value="UniProtKB-UniRule"/>
</dbReference>
<evidence type="ECO:0000256" key="2">
    <source>
        <dbReference type="ARBA" id="ARBA00009695"/>
    </source>
</evidence>
<dbReference type="Pfam" id="PF21982">
    <property type="entry name" value="RecX_HTH1"/>
    <property type="match status" value="1"/>
</dbReference>
<comment type="similarity">
    <text evidence="2 5">Belongs to the RecX family.</text>
</comment>
<dbReference type="InterPro" id="IPR053924">
    <property type="entry name" value="RecX_HTH_2nd"/>
</dbReference>
<reference evidence="9" key="1">
    <citation type="submission" date="2020-10" db="EMBL/GenBank/DDBJ databases">
        <authorList>
            <person name="Gilroy R."/>
        </authorList>
    </citation>
    <scope>NUCLEOTIDE SEQUENCE</scope>
    <source>
        <strain evidence="9">23406</strain>
    </source>
</reference>
<comment type="function">
    <text evidence="5">Modulates RecA activity.</text>
</comment>
<evidence type="ECO:0000259" key="7">
    <source>
        <dbReference type="Pfam" id="PF21981"/>
    </source>
</evidence>
<dbReference type="Pfam" id="PF21981">
    <property type="entry name" value="RecX_HTH3"/>
    <property type="match status" value="1"/>
</dbReference>
<dbReference type="Pfam" id="PF02631">
    <property type="entry name" value="RecX_HTH2"/>
    <property type="match status" value="1"/>
</dbReference>
<dbReference type="EMBL" id="DVOH01000013">
    <property type="protein sequence ID" value="HIU99825.1"/>
    <property type="molecule type" value="Genomic_DNA"/>
</dbReference>
<dbReference type="HAMAP" id="MF_01114">
    <property type="entry name" value="RecX"/>
    <property type="match status" value="1"/>
</dbReference>
<evidence type="ECO:0000313" key="9">
    <source>
        <dbReference type="EMBL" id="HIU99825.1"/>
    </source>
</evidence>
<evidence type="ECO:0000259" key="6">
    <source>
        <dbReference type="Pfam" id="PF02631"/>
    </source>
</evidence>
<dbReference type="InterPro" id="IPR053926">
    <property type="entry name" value="RecX_HTH_1st"/>
</dbReference>
<dbReference type="PANTHER" id="PTHR33602:SF1">
    <property type="entry name" value="REGULATORY PROTEIN RECX FAMILY PROTEIN"/>
    <property type="match status" value="1"/>
</dbReference>
<comment type="caution">
    <text evidence="9">The sequence shown here is derived from an EMBL/GenBank/DDBJ whole genome shotgun (WGS) entry which is preliminary data.</text>
</comment>
<name>A0A9D1NBG5_9FIRM</name>
<evidence type="ECO:0000256" key="5">
    <source>
        <dbReference type="HAMAP-Rule" id="MF_01114"/>
    </source>
</evidence>
<feature type="domain" description="RecX third three-helical" evidence="7">
    <location>
        <begin position="147"/>
        <end position="193"/>
    </location>
</feature>
<feature type="domain" description="RecX second three-helical" evidence="6">
    <location>
        <begin position="103"/>
        <end position="141"/>
    </location>
</feature>
<proteinExistence type="inferred from homology"/>
<dbReference type="Proteomes" id="UP000886891">
    <property type="component" value="Unassembled WGS sequence"/>
</dbReference>
<evidence type="ECO:0000259" key="8">
    <source>
        <dbReference type="Pfam" id="PF21982"/>
    </source>
</evidence>
<feature type="domain" description="RecX first three-helical" evidence="8">
    <location>
        <begin position="57"/>
        <end position="96"/>
    </location>
</feature>
<evidence type="ECO:0000256" key="3">
    <source>
        <dbReference type="ARBA" id="ARBA00018111"/>
    </source>
</evidence>